<protein>
    <submittedName>
        <fullName evidence="3">Vacuole protein</fullName>
    </submittedName>
</protein>
<feature type="region of interest" description="Disordered" evidence="1">
    <location>
        <begin position="649"/>
        <end position="726"/>
    </location>
</feature>
<feature type="transmembrane region" description="Helical" evidence="2">
    <location>
        <begin position="230"/>
        <end position="259"/>
    </location>
</feature>
<sequence length="843" mass="93259">MCFAGGDWKREVVQDHKFDFIDTRDYHSKSFGVSIVRRYIFLYVLIVKSFMVYMSDIFTAVTMLSSDGWTNQIYAKCGDDCAVQIQFDVAKWIFVGCIIFSFLLLAYEAYKAKKIIASRDISYAFTNVMANTYYSLRSYDHYCFFCQIENSTKKKDDFAFFIFFTFKGDIGSFLSFNYGLIWDLGWKRLLLADGPRQSINGLILYSFWRVNNGSFNFEDYVYSNDPLTSALFFTMLFTVLVFAGSVLLLIVAAICYVPLLCYIQGNLKEYCCHKVDKRIAELIKRKNKLRLRKQAQLARKEAAGDFSHLKDKNGQIVAPTQPTLPDIDVDDEPTPTLPMRRGLQPPYAGGDQYWGHEPKGADGYSMYSGYAPPTQPYFHGTHNGRPDSYYDGASDYGSTAHLAPGYGQIPPVPMGDPRMHSPGSAVGPGFYHNDPRYAYPQEHGQYHQEQYMQTQAPQYQAGDRRSHGSGLAYDEPDRKPDGYNQSQSGLPAYDNNRGGKDGYGGGYLVCNGPPQAPPVTSPLSVRASVPADATMASTSTPQRASERTPFAALPLSRFYPASDCGAVPSSAKKPSFTPGSASLKRRLSPLTLASPSKKRATDDIKPSTPGEFAIPRPPKMVSKCLFEDVEMDADGSGFGASPAMKLNYEPSPASPSNAPSTSYLPPPLLTDRFPTHSSPSSTPKMRGPGTPVLAPSPEIVTSASSNRNSSRWIPNKSRDPEAHHPGFDVYCDPIGYDASDMSSPMSWEDDLSPPELVFDSPKENDAPPRKAKRMPAPLSLAKDGLGSSPLSNTPKRPSRLAASMSIESPWSRMQLNDSVGVYLSSSPVFVLFLCHDSYAIPFH</sequence>
<feature type="transmembrane region" description="Helical" evidence="2">
    <location>
        <begin position="39"/>
        <end position="61"/>
    </location>
</feature>
<dbReference type="OrthoDB" id="2128042at2759"/>
<accession>L8X657</accession>
<gene>
    <name evidence="3" type="ORF">AG1IA_00284</name>
</gene>
<dbReference type="AlphaFoldDB" id="L8X657"/>
<dbReference type="GO" id="GO:0005886">
    <property type="term" value="C:plasma membrane"/>
    <property type="evidence" value="ECO:0007669"/>
    <property type="project" value="InterPro"/>
</dbReference>
<dbReference type="InterPro" id="IPR031606">
    <property type="entry name" value="Kch1/2"/>
</dbReference>
<keyword evidence="4" id="KW-1185">Reference proteome</keyword>
<dbReference type="EMBL" id="AFRT01000049">
    <property type="protein sequence ID" value="ELU45685.1"/>
    <property type="molecule type" value="Genomic_DNA"/>
</dbReference>
<name>L8X657_THACA</name>
<feature type="transmembrane region" description="Helical" evidence="2">
    <location>
        <begin position="92"/>
        <end position="110"/>
    </location>
</feature>
<dbReference type="STRING" id="983506.L8X657"/>
<feature type="region of interest" description="Disordered" evidence="1">
    <location>
        <begin position="741"/>
        <end position="799"/>
    </location>
</feature>
<evidence type="ECO:0000313" key="4">
    <source>
        <dbReference type="Proteomes" id="UP000011668"/>
    </source>
</evidence>
<feature type="region of interest" description="Disordered" evidence="1">
    <location>
        <begin position="455"/>
        <end position="498"/>
    </location>
</feature>
<feature type="region of interest" description="Disordered" evidence="1">
    <location>
        <begin position="564"/>
        <end position="617"/>
    </location>
</feature>
<evidence type="ECO:0000256" key="1">
    <source>
        <dbReference type="SAM" id="MobiDB-lite"/>
    </source>
</evidence>
<reference evidence="3 4" key="1">
    <citation type="journal article" date="2013" name="Nat. Commun.">
        <title>The evolution and pathogenic mechanisms of the rice sheath blight pathogen.</title>
        <authorList>
            <person name="Zheng A."/>
            <person name="Lin R."/>
            <person name="Xu L."/>
            <person name="Qin P."/>
            <person name="Tang C."/>
            <person name="Ai P."/>
            <person name="Zhang D."/>
            <person name="Liu Y."/>
            <person name="Sun Z."/>
            <person name="Feng H."/>
            <person name="Wang Y."/>
            <person name="Chen Y."/>
            <person name="Liang X."/>
            <person name="Fu R."/>
            <person name="Li Q."/>
            <person name="Zhang J."/>
            <person name="Yu X."/>
            <person name="Xie Z."/>
            <person name="Ding L."/>
            <person name="Guan P."/>
            <person name="Tang J."/>
            <person name="Liang Y."/>
            <person name="Wang S."/>
            <person name="Deng Q."/>
            <person name="Li S."/>
            <person name="Zhu J."/>
            <person name="Wang L."/>
            <person name="Liu H."/>
            <person name="Li P."/>
        </authorList>
    </citation>
    <scope>NUCLEOTIDE SEQUENCE [LARGE SCALE GENOMIC DNA]</scope>
    <source>
        <strain evidence="4">AG-1 IA</strain>
    </source>
</reference>
<proteinExistence type="predicted"/>
<comment type="caution">
    <text evidence="3">The sequence shown here is derived from an EMBL/GenBank/DDBJ whole genome shotgun (WGS) entry which is preliminary data.</text>
</comment>
<dbReference type="Pfam" id="PF16944">
    <property type="entry name" value="KCH"/>
    <property type="match status" value="1"/>
</dbReference>
<keyword evidence="2" id="KW-1133">Transmembrane helix</keyword>
<keyword evidence="2" id="KW-0812">Transmembrane</keyword>
<dbReference type="GO" id="GO:0015079">
    <property type="term" value="F:potassium ion transmembrane transporter activity"/>
    <property type="evidence" value="ECO:0007669"/>
    <property type="project" value="InterPro"/>
</dbReference>
<feature type="compositionally biased region" description="Polar residues" evidence="1">
    <location>
        <begin position="699"/>
        <end position="712"/>
    </location>
</feature>
<dbReference type="PANTHER" id="PTHR36424:SF1">
    <property type="entry name" value="LOW AFFINITY K(+) TRANSPORTER 1-RELATED"/>
    <property type="match status" value="1"/>
</dbReference>
<evidence type="ECO:0000313" key="3">
    <source>
        <dbReference type="EMBL" id="ELU45685.1"/>
    </source>
</evidence>
<dbReference type="PANTHER" id="PTHR36424">
    <property type="entry name" value="PHEROMONE-REGULATED MEMBRANE PROTEIN 6"/>
    <property type="match status" value="1"/>
</dbReference>
<feature type="compositionally biased region" description="Basic and acidic residues" evidence="1">
    <location>
        <begin position="716"/>
        <end position="726"/>
    </location>
</feature>
<dbReference type="Proteomes" id="UP000011668">
    <property type="component" value="Unassembled WGS sequence"/>
</dbReference>
<feature type="compositionally biased region" description="Low complexity" evidence="1">
    <location>
        <begin position="650"/>
        <end position="660"/>
    </location>
</feature>
<evidence type="ECO:0000256" key="2">
    <source>
        <dbReference type="SAM" id="Phobius"/>
    </source>
</evidence>
<dbReference type="HOGENOM" id="CLU_337756_0_0_1"/>
<keyword evidence="2" id="KW-0472">Membrane</keyword>
<organism evidence="3 4">
    <name type="scientific">Thanatephorus cucumeris (strain AG1-IA)</name>
    <name type="common">Rice sheath blight fungus</name>
    <name type="synonym">Rhizoctonia solani</name>
    <dbReference type="NCBI Taxonomy" id="983506"/>
    <lineage>
        <taxon>Eukaryota</taxon>
        <taxon>Fungi</taxon>
        <taxon>Dikarya</taxon>
        <taxon>Basidiomycota</taxon>
        <taxon>Agaricomycotina</taxon>
        <taxon>Agaricomycetes</taxon>
        <taxon>Cantharellales</taxon>
        <taxon>Ceratobasidiaceae</taxon>
        <taxon>Rhizoctonia</taxon>
        <taxon>Rhizoctonia solani AG-1</taxon>
    </lineage>
</organism>